<accession>A0A135THL2</accession>
<name>A0A135THL2_9PEZI</name>
<comment type="caution">
    <text evidence="8">The sequence shown here is derived from an EMBL/GenBank/DDBJ whole genome shotgun (WGS) entry which is preliminary data.</text>
</comment>
<keyword evidence="9" id="KW-1185">Reference proteome</keyword>
<dbReference type="Proteomes" id="UP000070054">
    <property type="component" value="Unassembled WGS sequence"/>
</dbReference>
<evidence type="ECO:0000256" key="1">
    <source>
        <dbReference type="ARBA" id="ARBA00001974"/>
    </source>
</evidence>
<keyword evidence="3" id="KW-0285">Flavoprotein</keyword>
<evidence type="ECO:0000256" key="6">
    <source>
        <dbReference type="SAM" id="Phobius"/>
    </source>
</evidence>
<keyword evidence="6" id="KW-0812">Transmembrane</keyword>
<keyword evidence="6" id="KW-1133">Transmembrane helix</keyword>
<dbReference type="SUPFAM" id="SSF51905">
    <property type="entry name" value="FAD/NAD(P)-binding domain"/>
    <property type="match status" value="1"/>
</dbReference>
<evidence type="ECO:0000256" key="3">
    <source>
        <dbReference type="ARBA" id="ARBA00022630"/>
    </source>
</evidence>
<dbReference type="AlphaFoldDB" id="A0A135THL2"/>
<dbReference type="InterPro" id="IPR036188">
    <property type="entry name" value="FAD/NAD-bd_sf"/>
</dbReference>
<gene>
    <name evidence="8" type="ORF">CNYM01_09446</name>
</gene>
<evidence type="ECO:0000313" key="8">
    <source>
        <dbReference type="EMBL" id="KXH47595.1"/>
    </source>
</evidence>
<dbReference type="InterPro" id="IPR051104">
    <property type="entry name" value="FAD_monoxygenase"/>
</dbReference>
<reference evidence="8 9" key="1">
    <citation type="submission" date="2014-02" db="EMBL/GenBank/DDBJ databases">
        <title>The genome sequence of Colletotrichum nymphaeae SA-01.</title>
        <authorList>
            <person name="Baroncelli R."/>
            <person name="Thon M.R."/>
        </authorList>
    </citation>
    <scope>NUCLEOTIDE SEQUENCE [LARGE SCALE GENOMIC DNA]</scope>
    <source>
        <strain evidence="8 9">SA-01</strain>
    </source>
</reference>
<dbReference type="InterPro" id="IPR002938">
    <property type="entry name" value="FAD-bd"/>
</dbReference>
<comment type="cofactor">
    <cofactor evidence="1">
        <name>FAD</name>
        <dbReference type="ChEBI" id="CHEBI:57692"/>
    </cofactor>
</comment>
<evidence type="ECO:0000259" key="7">
    <source>
        <dbReference type="Pfam" id="PF01494"/>
    </source>
</evidence>
<dbReference type="EMBL" id="JEMN01001112">
    <property type="protein sequence ID" value="KXH47595.1"/>
    <property type="molecule type" value="Genomic_DNA"/>
</dbReference>
<dbReference type="OrthoDB" id="417877at2759"/>
<dbReference type="FunFam" id="3.50.50.60:FF:000153">
    <property type="entry name" value="Salicylate hydroxylase, putative"/>
    <property type="match status" value="1"/>
</dbReference>
<dbReference type="GO" id="GO:0071949">
    <property type="term" value="F:FAD binding"/>
    <property type="evidence" value="ECO:0007669"/>
    <property type="project" value="InterPro"/>
</dbReference>
<dbReference type="PRINTS" id="PR00420">
    <property type="entry name" value="RNGMNOXGNASE"/>
</dbReference>
<proteinExistence type="inferred from homology"/>
<keyword evidence="4" id="KW-0274">FAD</keyword>
<evidence type="ECO:0000313" key="9">
    <source>
        <dbReference type="Proteomes" id="UP000070054"/>
    </source>
</evidence>
<organism evidence="8 9">
    <name type="scientific">Colletotrichum nymphaeae SA-01</name>
    <dbReference type="NCBI Taxonomy" id="1460502"/>
    <lineage>
        <taxon>Eukaryota</taxon>
        <taxon>Fungi</taxon>
        <taxon>Dikarya</taxon>
        <taxon>Ascomycota</taxon>
        <taxon>Pezizomycotina</taxon>
        <taxon>Sordariomycetes</taxon>
        <taxon>Hypocreomycetidae</taxon>
        <taxon>Glomerellales</taxon>
        <taxon>Glomerellaceae</taxon>
        <taxon>Colletotrichum</taxon>
        <taxon>Colletotrichum acutatum species complex</taxon>
    </lineage>
</organism>
<dbReference type="Pfam" id="PF01494">
    <property type="entry name" value="FAD_binding_3"/>
    <property type="match status" value="1"/>
</dbReference>
<dbReference type="PANTHER" id="PTHR46720">
    <property type="entry name" value="HYDROXYLASE, PUTATIVE (AFU_ORTHOLOGUE AFUA_3G01460)-RELATED"/>
    <property type="match status" value="1"/>
</dbReference>
<keyword evidence="5" id="KW-0560">Oxidoreductase</keyword>
<sequence>MSPDKDLSLAIVGGGIGGLCLALYITTHTKVPVTVYENAPKFGEIGAGVAFGPNAVRAITKISEPLAAAVEVRANRNIFADKENIWFDFRVGMDSADETARARGVVAGTYLCSVEHPQPGSWMLNRSHLVDEIAKLLPNGIAQFSKTLHDIDDLGDDGVVLKFGDGTSARHSAVIGCDGIKSQTRRIVLGEDHPAIKPSYTGKYCYRGMVPMDKAVELLGEEKAKNCQAYLGYHGHMLTFPVAGGRMMNVVAFQSSKIWPHKTMVIPATKEQMLQSFSAWGPDVLNIVRLMGQSDIWALFDLSSMENYHKGRICLLGDAAHASTPFQGAGAGMAVEDAYVLGRLLHNVQQAQDLPGVFKSFSRARVERTQNLVATSREAGHLWHFEAEGDDLEKIKEIMKNRMSWIWDKDLDDDIAQVPQIPREQIFKVR</sequence>
<feature type="transmembrane region" description="Helical" evidence="6">
    <location>
        <begin position="7"/>
        <end position="25"/>
    </location>
</feature>
<dbReference type="Gene3D" id="3.50.50.60">
    <property type="entry name" value="FAD/NAD(P)-binding domain"/>
    <property type="match status" value="1"/>
</dbReference>
<keyword evidence="6" id="KW-0472">Membrane</keyword>
<protein>
    <submittedName>
        <fullName evidence="8">Mannitol 1-phosphate dehydrogenase</fullName>
    </submittedName>
</protein>
<dbReference type="GO" id="GO:0044550">
    <property type="term" value="P:secondary metabolite biosynthetic process"/>
    <property type="evidence" value="ECO:0007669"/>
    <property type="project" value="TreeGrafter"/>
</dbReference>
<dbReference type="SUPFAM" id="SSF54373">
    <property type="entry name" value="FAD-linked reductases, C-terminal domain"/>
    <property type="match status" value="1"/>
</dbReference>
<comment type="similarity">
    <text evidence="2">Belongs to the paxM FAD-dependent monooxygenase family.</text>
</comment>
<feature type="domain" description="FAD-binding" evidence="7">
    <location>
        <begin position="305"/>
        <end position="374"/>
    </location>
</feature>
<evidence type="ECO:0000256" key="5">
    <source>
        <dbReference type="ARBA" id="ARBA00023002"/>
    </source>
</evidence>
<evidence type="ECO:0000256" key="4">
    <source>
        <dbReference type="ARBA" id="ARBA00022827"/>
    </source>
</evidence>
<dbReference type="GO" id="GO:0016491">
    <property type="term" value="F:oxidoreductase activity"/>
    <property type="evidence" value="ECO:0007669"/>
    <property type="project" value="UniProtKB-KW"/>
</dbReference>
<dbReference type="PANTHER" id="PTHR46720:SF3">
    <property type="entry name" value="FAD-BINDING DOMAIN-CONTAINING PROTEIN-RELATED"/>
    <property type="match status" value="1"/>
</dbReference>
<evidence type="ECO:0000256" key="2">
    <source>
        <dbReference type="ARBA" id="ARBA00007992"/>
    </source>
</evidence>